<dbReference type="InterPro" id="IPR036388">
    <property type="entry name" value="WH-like_DNA-bd_sf"/>
</dbReference>
<evidence type="ECO:0000256" key="3">
    <source>
        <dbReference type="ARBA" id="ARBA00023163"/>
    </source>
</evidence>
<feature type="domain" description="IclR-ED" evidence="5">
    <location>
        <begin position="76"/>
        <end position="231"/>
    </location>
</feature>
<keyword evidence="1" id="KW-0805">Transcription regulation</keyword>
<organism evidence="6 7">
    <name type="scientific">Ktedonobacter robiniae</name>
    <dbReference type="NCBI Taxonomy" id="2778365"/>
    <lineage>
        <taxon>Bacteria</taxon>
        <taxon>Bacillati</taxon>
        <taxon>Chloroflexota</taxon>
        <taxon>Ktedonobacteria</taxon>
        <taxon>Ktedonobacterales</taxon>
        <taxon>Ktedonobacteraceae</taxon>
        <taxon>Ktedonobacter</taxon>
    </lineage>
</organism>
<dbReference type="PROSITE" id="PS51078">
    <property type="entry name" value="ICLR_ED"/>
    <property type="match status" value="1"/>
</dbReference>
<reference evidence="6 7" key="1">
    <citation type="journal article" date="2021" name="Int. J. Syst. Evol. Microbiol.">
        <title>Reticulibacter mediterranei gen. nov., sp. nov., within the new family Reticulibacteraceae fam. nov., and Ktedonospora formicarum gen. nov., sp. nov., Ktedonobacter robiniae sp. nov., Dictyobacter formicarum sp. nov. and Dictyobacter arantiisoli sp. nov., belonging to the class Ktedonobacteria.</title>
        <authorList>
            <person name="Yabe S."/>
            <person name="Zheng Y."/>
            <person name="Wang C.M."/>
            <person name="Sakai Y."/>
            <person name="Abe K."/>
            <person name="Yokota A."/>
            <person name="Donadio S."/>
            <person name="Cavaletti L."/>
            <person name="Monciardini P."/>
        </authorList>
    </citation>
    <scope>NUCLEOTIDE SEQUENCE [LARGE SCALE GENOMIC DNA]</scope>
    <source>
        <strain evidence="6 7">SOSP1-30</strain>
    </source>
</reference>
<dbReference type="PANTHER" id="PTHR30136:SF24">
    <property type="entry name" value="HTH-TYPE TRANSCRIPTIONAL REPRESSOR ALLR"/>
    <property type="match status" value="1"/>
</dbReference>
<dbReference type="Pfam" id="PF09339">
    <property type="entry name" value="HTH_IclR"/>
    <property type="match status" value="1"/>
</dbReference>
<evidence type="ECO:0000313" key="7">
    <source>
        <dbReference type="Proteomes" id="UP000654345"/>
    </source>
</evidence>
<dbReference type="EMBL" id="BNJG01000003">
    <property type="protein sequence ID" value="GHO58552.1"/>
    <property type="molecule type" value="Genomic_DNA"/>
</dbReference>
<dbReference type="InterPro" id="IPR014757">
    <property type="entry name" value="Tscrpt_reg_IclR_C"/>
</dbReference>
<dbReference type="RefSeq" id="WP_201374822.1">
    <property type="nucleotide sequence ID" value="NZ_BNJG01000003.1"/>
</dbReference>
<dbReference type="InterPro" id="IPR005471">
    <property type="entry name" value="Tscrpt_reg_IclR_N"/>
</dbReference>
<evidence type="ECO:0000259" key="4">
    <source>
        <dbReference type="PROSITE" id="PS51077"/>
    </source>
</evidence>
<feature type="domain" description="HTH iclR-type" evidence="4">
    <location>
        <begin position="14"/>
        <end position="75"/>
    </location>
</feature>
<dbReference type="InterPro" id="IPR029016">
    <property type="entry name" value="GAF-like_dom_sf"/>
</dbReference>
<sequence length="231" mass="24840">MLEPQASTARGETVQTLDRGLHVLELLAKESEGLLSQEVASRLALHRTVAYRLLNTLLGHRLVQRMDDGRYRLGMGLISLARSVQPQLQSVAVPELTRLAEELGATAHLTVADGSEAVVLTTIEPSRTHMHVVYRTGFRHPLDQAASGIAILAGREAQSGERSQVTRARQKGYAVSRSEIQQGASGIAAPIHVAGRPVEASIGIIVLGDIDEDTVFPHIIAAAHAISLQLH</sequence>
<comment type="caution">
    <text evidence="6">The sequence shown here is derived from an EMBL/GenBank/DDBJ whole genome shotgun (WGS) entry which is preliminary data.</text>
</comment>
<evidence type="ECO:0000313" key="6">
    <source>
        <dbReference type="EMBL" id="GHO58552.1"/>
    </source>
</evidence>
<dbReference type="PROSITE" id="PS51077">
    <property type="entry name" value="HTH_ICLR"/>
    <property type="match status" value="1"/>
</dbReference>
<dbReference type="InterPro" id="IPR036390">
    <property type="entry name" value="WH_DNA-bd_sf"/>
</dbReference>
<dbReference type="Pfam" id="PF01614">
    <property type="entry name" value="IclR_C"/>
    <property type="match status" value="2"/>
</dbReference>
<name>A0ABQ3V0T9_9CHLR</name>
<protein>
    <submittedName>
        <fullName evidence="6">Transcriptional regulator</fullName>
    </submittedName>
</protein>
<keyword evidence="7" id="KW-1185">Reference proteome</keyword>
<evidence type="ECO:0000256" key="1">
    <source>
        <dbReference type="ARBA" id="ARBA00023015"/>
    </source>
</evidence>
<dbReference type="Gene3D" id="3.30.450.40">
    <property type="match status" value="2"/>
</dbReference>
<keyword evidence="2" id="KW-0238">DNA-binding</keyword>
<dbReference type="Gene3D" id="1.10.10.10">
    <property type="entry name" value="Winged helix-like DNA-binding domain superfamily/Winged helix DNA-binding domain"/>
    <property type="match status" value="1"/>
</dbReference>
<dbReference type="SUPFAM" id="SSF46785">
    <property type="entry name" value="Winged helix' DNA-binding domain"/>
    <property type="match status" value="1"/>
</dbReference>
<dbReference type="SUPFAM" id="SSF55781">
    <property type="entry name" value="GAF domain-like"/>
    <property type="match status" value="1"/>
</dbReference>
<dbReference type="PANTHER" id="PTHR30136">
    <property type="entry name" value="HELIX-TURN-HELIX TRANSCRIPTIONAL REGULATOR, ICLR FAMILY"/>
    <property type="match status" value="1"/>
</dbReference>
<gene>
    <name evidence="6" type="ORF">KSB_70270</name>
</gene>
<dbReference type="InterPro" id="IPR050707">
    <property type="entry name" value="HTH_MetabolicPath_Reg"/>
</dbReference>
<evidence type="ECO:0000256" key="2">
    <source>
        <dbReference type="ARBA" id="ARBA00023125"/>
    </source>
</evidence>
<accession>A0ABQ3V0T9</accession>
<proteinExistence type="predicted"/>
<evidence type="ECO:0000259" key="5">
    <source>
        <dbReference type="PROSITE" id="PS51078"/>
    </source>
</evidence>
<keyword evidence="3" id="KW-0804">Transcription</keyword>
<dbReference type="SMART" id="SM00346">
    <property type="entry name" value="HTH_ICLR"/>
    <property type="match status" value="1"/>
</dbReference>
<dbReference type="Proteomes" id="UP000654345">
    <property type="component" value="Unassembled WGS sequence"/>
</dbReference>